<feature type="non-terminal residue" evidence="1">
    <location>
        <position position="54"/>
    </location>
</feature>
<accession>A0ACA9S3G9</accession>
<evidence type="ECO:0000313" key="2">
    <source>
        <dbReference type="Proteomes" id="UP000789920"/>
    </source>
</evidence>
<proteinExistence type="predicted"/>
<dbReference type="Proteomes" id="UP000789920">
    <property type="component" value="Unassembled WGS sequence"/>
</dbReference>
<gene>
    <name evidence="1" type="ORF">RPERSI_LOCUS25795</name>
</gene>
<dbReference type="EMBL" id="CAJVQC010086217">
    <property type="protein sequence ID" value="CAG8822410.1"/>
    <property type="molecule type" value="Genomic_DNA"/>
</dbReference>
<organism evidence="1 2">
    <name type="scientific">Racocetra persica</name>
    <dbReference type="NCBI Taxonomy" id="160502"/>
    <lineage>
        <taxon>Eukaryota</taxon>
        <taxon>Fungi</taxon>
        <taxon>Fungi incertae sedis</taxon>
        <taxon>Mucoromycota</taxon>
        <taxon>Glomeromycotina</taxon>
        <taxon>Glomeromycetes</taxon>
        <taxon>Diversisporales</taxon>
        <taxon>Gigasporaceae</taxon>
        <taxon>Racocetra</taxon>
    </lineage>
</organism>
<evidence type="ECO:0000313" key="1">
    <source>
        <dbReference type="EMBL" id="CAG8822410.1"/>
    </source>
</evidence>
<name>A0ACA9S3G9_9GLOM</name>
<protein>
    <submittedName>
        <fullName evidence="1">22134_t:CDS:1</fullName>
    </submittedName>
</protein>
<keyword evidence="2" id="KW-1185">Reference proteome</keyword>
<reference evidence="1" key="1">
    <citation type="submission" date="2021-06" db="EMBL/GenBank/DDBJ databases">
        <authorList>
            <person name="Kallberg Y."/>
            <person name="Tangrot J."/>
            <person name="Rosling A."/>
        </authorList>
    </citation>
    <scope>NUCLEOTIDE SEQUENCE</scope>
    <source>
        <strain evidence="1">MA461A</strain>
    </source>
</reference>
<comment type="caution">
    <text evidence="1">The sequence shown here is derived from an EMBL/GenBank/DDBJ whole genome shotgun (WGS) entry which is preliminary data.</text>
</comment>
<sequence length="54" mass="6432">MSNPLQFQCRMYEAKYPEVDDFVMVNVRACCFLFGVCLYWKSGLFNMSLIMDYI</sequence>